<gene>
    <name evidence="2" type="ORF">PPNSA23_05840</name>
</gene>
<reference evidence="2 3" key="1">
    <citation type="submission" date="2024-10" db="EMBL/GenBank/DDBJ databases">
        <title>Isolation, draft genome sequencing and identification of Phyllobacterium sp. NSA23, isolated from leaf soil.</title>
        <authorList>
            <person name="Akita H."/>
        </authorList>
    </citation>
    <scope>NUCLEOTIDE SEQUENCE [LARGE SCALE GENOMIC DNA]</scope>
    <source>
        <strain evidence="2 3">NSA23</strain>
    </source>
</reference>
<dbReference type="SUPFAM" id="SSF54593">
    <property type="entry name" value="Glyoxalase/Bleomycin resistance protein/Dihydroxybiphenyl dioxygenase"/>
    <property type="match status" value="1"/>
</dbReference>
<evidence type="ECO:0000313" key="2">
    <source>
        <dbReference type="EMBL" id="GAB1580641.1"/>
    </source>
</evidence>
<feature type="domain" description="VOC" evidence="1">
    <location>
        <begin position="4"/>
        <end position="127"/>
    </location>
</feature>
<dbReference type="PANTHER" id="PTHR36437">
    <property type="entry name" value="GLYOXALASE/BLEOMYCIN RESISTANCE PROTEIN/DIOXYGENASE"/>
    <property type="match status" value="1"/>
</dbReference>
<protein>
    <submittedName>
        <fullName evidence="2">VOC family protein</fullName>
    </submittedName>
</protein>
<dbReference type="RefSeq" id="WP_407863609.1">
    <property type="nucleotide sequence ID" value="NZ_BAAFZP010000001.1"/>
</dbReference>
<dbReference type="PANTHER" id="PTHR36437:SF2">
    <property type="entry name" value="GLYOXALASE_BLEOMYCIN RESISTANCE PROTEIN_DIOXYGENASE"/>
    <property type="match status" value="1"/>
</dbReference>
<organism evidence="2 3">
    <name type="scientific">Phyllobacterium phragmitis</name>
    <dbReference type="NCBI Taxonomy" id="2670329"/>
    <lineage>
        <taxon>Bacteria</taxon>
        <taxon>Pseudomonadati</taxon>
        <taxon>Pseudomonadota</taxon>
        <taxon>Alphaproteobacteria</taxon>
        <taxon>Hyphomicrobiales</taxon>
        <taxon>Phyllobacteriaceae</taxon>
        <taxon>Phyllobacterium</taxon>
    </lineage>
</organism>
<evidence type="ECO:0000313" key="3">
    <source>
        <dbReference type="Proteomes" id="UP001628091"/>
    </source>
</evidence>
<accession>A0ABQ0GVE7</accession>
<dbReference type="InterPro" id="IPR037523">
    <property type="entry name" value="VOC_core"/>
</dbReference>
<dbReference type="Gene3D" id="3.10.180.10">
    <property type="entry name" value="2,3-Dihydroxybiphenyl 1,2-Dioxygenase, domain 1"/>
    <property type="match status" value="1"/>
</dbReference>
<keyword evidence="3" id="KW-1185">Reference proteome</keyword>
<dbReference type="InterPro" id="IPR029068">
    <property type="entry name" value="Glyas_Bleomycin-R_OHBP_Dase"/>
</dbReference>
<dbReference type="InterPro" id="IPR004360">
    <property type="entry name" value="Glyas_Fos-R_dOase_dom"/>
</dbReference>
<dbReference type="EMBL" id="BAAFZP010000001">
    <property type="protein sequence ID" value="GAB1580641.1"/>
    <property type="molecule type" value="Genomic_DNA"/>
</dbReference>
<dbReference type="Proteomes" id="UP001628091">
    <property type="component" value="Unassembled WGS sequence"/>
</dbReference>
<dbReference type="PROSITE" id="PS51819">
    <property type="entry name" value="VOC"/>
    <property type="match status" value="1"/>
</dbReference>
<proteinExistence type="predicted"/>
<dbReference type="Pfam" id="PF00903">
    <property type="entry name" value="Glyoxalase"/>
    <property type="match status" value="1"/>
</dbReference>
<sequence length="130" mass="14614">MTQSIALVTLVVRDYGEAIAWYTEKLGFRLVEDTALGHGKRWVVVEPAGGGTRLLLAKASGNEQEAHVGNQTGGRVAFFLRTENFSRDHASMQQAGVRFLENPRHETYGIVAVFEDLYGNKWDLIEYSRR</sequence>
<evidence type="ECO:0000259" key="1">
    <source>
        <dbReference type="PROSITE" id="PS51819"/>
    </source>
</evidence>
<name>A0ABQ0GVE7_9HYPH</name>
<comment type="caution">
    <text evidence="2">The sequence shown here is derived from an EMBL/GenBank/DDBJ whole genome shotgun (WGS) entry which is preliminary data.</text>
</comment>